<evidence type="ECO:0000256" key="2">
    <source>
        <dbReference type="SAM" id="Phobius"/>
    </source>
</evidence>
<feature type="compositionally biased region" description="Basic and acidic residues" evidence="1">
    <location>
        <begin position="118"/>
        <end position="128"/>
    </location>
</feature>
<keyword evidence="4" id="KW-1185">Reference proteome</keyword>
<feature type="compositionally biased region" description="Polar residues" evidence="1">
    <location>
        <begin position="215"/>
        <end position="224"/>
    </location>
</feature>
<gene>
    <name evidence="3" type="ORF">LTR05_007374</name>
</gene>
<comment type="caution">
    <text evidence="3">The sequence shown here is derived from an EMBL/GenBank/DDBJ whole genome shotgun (WGS) entry which is preliminary data.</text>
</comment>
<proteinExistence type="predicted"/>
<sequence length="232" mass="25136">MTGAGWFFLLLFILLLVYGGWVGWRIWQARKRGERLQGWKSYVPFMSSTPGGSGTNYPTPRSANPLEWVKDKFDSLRNKRSQTGGYEDTRPNEGAYQGLSSSGGGRARGRGGLEDDPWDSRVGGRDDDPYGPGIGGYNEEAELGLAPTPGPSNVYSGGDYMGQDTGYGGGRGRDAGSHLDPFADSNRAPSLRSVSPRPELGVNTAGHRKMDSEEISTSPISTRKSAFREDMS</sequence>
<feature type="transmembrane region" description="Helical" evidence="2">
    <location>
        <begin position="6"/>
        <end position="27"/>
    </location>
</feature>
<dbReference type="Proteomes" id="UP001309876">
    <property type="component" value="Unassembled WGS sequence"/>
</dbReference>
<keyword evidence="2" id="KW-0812">Transmembrane</keyword>
<keyword evidence="2" id="KW-0472">Membrane</keyword>
<evidence type="ECO:0000313" key="3">
    <source>
        <dbReference type="EMBL" id="KAK5082230.1"/>
    </source>
</evidence>
<name>A0AAN7SUZ5_9EURO</name>
<evidence type="ECO:0000313" key="4">
    <source>
        <dbReference type="Proteomes" id="UP001309876"/>
    </source>
</evidence>
<organism evidence="3 4">
    <name type="scientific">Lithohypha guttulata</name>
    <dbReference type="NCBI Taxonomy" id="1690604"/>
    <lineage>
        <taxon>Eukaryota</taxon>
        <taxon>Fungi</taxon>
        <taxon>Dikarya</taxon>
        <taxon>Ascomycota</taxon>
        <taxon>Pezizomycotina</taxon>
        <taxon>Eurotiomycetes</taxon>
        <taxon>Chaetothyriomycetidae</taxon>
        <taxon>Chaetothyriales</taxon>
        <taxon>Trichomeriaceae</taxon>
        <taxon>Lithohypha</taxon>
    </lineage>
</organism>
<protein>
    <submittedName>
        <fullName evidence="3">Uncharacterized protein</fullName>
    </submittedName>
</protein>
<dbReference type="AlphaFoldDB" id="A0AAN7SUZ5"/>
<feature type="region of interest" description="Disordered" evidence="1">
    <location>
        <begin position="79"/>
        <end position="232"/>
    </location>
</feature>
<keyword evidence="2" id="KW-1133">Transmembrane helix</keyword>
<evidence type="ECO:0000256" key="1">
    <source>
        <dbReference type="SAM" id="MobiDB-lite"/>
    </source>
</evidence>
<accession>A0AAN7SUZ5</accession>
<dbReference type="EMBL" id="JAVRRJ010000008">
    <property type="protein sequence ID" value="KAK5082230.1"/>
    <property type="molecule type" value="Genomic_DNA"/>
</dbReference>
<reference evidence="3 4" key="1">
    <citation type="submission" date="2023-08" db="EMBL/GenBank/DDBJ databases">
        <title>Black Yeasts Isolated from many extreme environments.</title>
        <authorList>
            <person name="Coleine C."/>
            <person name="Stajich J.E."/>
            <person name="Selbmann L."/>
        </authorList>
    </citation>
    <scope>NUCLEOTIDE SEQUENCE [LARGE SCALE GENOMIC DNA]</scope>
    <source>
        <strain evidence="3 4">CCFEE 5910</strain>
    </source>
</reference>